<feature type="compositionally biased region" description="Low complexity" evidence="1">
    <location>
        <begin position="265"/>
        <end position="274"/>
    </location>
</feature>
<feature type="region of interest" description="Disordered" evidence="1">
    <location>
        <begin position="112"/>
        <end position="214"/>
    </location>
</feature>
<organism evidence="2 3">
    <name type="scientific">Echria macrotheca</name>
    <dbReference type="NCBI Taxonomy" id="438768"/>
    <lineage>
        <taxon>Eukaryota</taxon>
        <taxon>Fungi</taxon>
        <taxon>Dikarya</taxon>
        <taxon>Ascomycota</taxon>
        <taxon>Pezizomycotina</taxon>
        <taxon>Sordariomycetes</taxon>
        <taxon>Sordariomycetidae</taxon>
        <taxon>Sordariales</taxon>
        <taxon>Schizotheciaceae</taxon>
        <taxon>Echria</taxon>
    </lineage>
</organism>
<keyword evidence="3" id="KW-1185">Reference proteome</keyword>
<proteinExistence type="predicted"/>
<reference evidence="2" key="1">
    <citation type="submission" date="2023-06" db="EMBL/GenBank/DDBJ databases">
        <title>Genome-scale phylogeny and comparative genomics of the fungal order Sordariales.</title>
        <authorList>
            <consortium name="Lawrence Berkeley National Laboratory"/>
            <person name="Hensen N."/>
            <person name="Bonometti L."/>
            <person name="Westerberg I."/>
            <person name="Brannstrom I.O."/>
            <person name="Guillou S."/>
            <person name="Cros-Aarteil S."/>
            <person name="Calhoun S."/>
            <person name="Haridas S."/>
            <person name="Kuo A."/>
            <person name="Mondo S."/>
            <person name="Pangilinan J."/>
            <person name="Riley R."/>
            <person name="Labutti K."/>
            <person name="Andreopoulos B."/>
            <person name="Lipzen A."/>
            <person name="Chen C."/>
            <person name="Yanf M."/>
            <person name="Daum C."/>
            <person name="Ng V."/>
            <person name="Clum A."/>
            <person name="Steindorff A."/>
            <person name="Ohm R."/>
            <person name="Martin F."/>
            <person name="Silar P."/>
            <person name="Natvig D."/>
            <person name="Lalanne C."/>
            <person name="Gautier V."/>
            <person name="Ament-Velasquez S.L."/>
            <person name="Kruys A."/>
            <person name="Hutchinson M.I."/>
            <person name="Powell A.J."/>
            <person name="Barry K."/>
            <person name="Miller A.N."/>
            <person name="Grigoriev I.V."/>
            <person name="Debuchy R."/>
            <person name="Gladieux P."/>
            <person name="Thoren M.H."/>
            <person name="Johannesson H."/>
        </authorList>
    </citation>
    <scope>NUCLEOTIDE SEQUENCE</scope>
    <source>
        <strain evidence="2">PSN4</strain>
    </source>
</reference>
<feature type="region of interest" description="Disordered" evidence="1">
    <location>
        <begin position="1"/>
        <end position="55"/>
    </location>
</feature>
<feature type="region of interest" description="Disordered" evidence="1">
    <location>
        <begin position="229"/>
        <end position="285"/>
    </location>
</feature>
<feature type="compositionally biased region" description="Polar residues" evidence="1">
    <location>
        <begin position="229"/>
        <end position="243"/>
    </location>
</feature>
<dbReference type="Proteomes" id="UP001239445">
    <property type="component" value="Unassembled WGS sequence"/>
</dbReference>
<protein>
    <submittedName>
        <fullName evidence="2">Uncharacterized protein</fullName>
    </submittedName>
</protein>
<evidence type="ECO:0000256" key="1">
    <source>
        <dbReference type="SAM" id="MobiDB-lite"/>
    </source>
</evidence>
<gene>
    <name evidence="2" type="ORF">QBC47DRAFT_407924</name>
</gene>
<evidence type="ECO:0000313" key="2">
    <source>
        <dbReference type="EMBL" id="KAK1749566.1"/>
    </source>
</evidence>
<feature type="compositionally biased region" description="Low complexity" evidence="1">
    <location>
        <begin position="177"/>
        <end position="186"/>
    </location>
</feature>
<dbReference type="EMBL" id="MU839856">
    <property type="protein sequence ID" value="KAK1749566.1"/>
    <property type="molecule type" value="Genomic_DNA"/>
</dbReference>
<sequence>MNIQADFRKKMLPQNGKKGVIGAASRPVNSLPKSTRRANPPTDQQPKSMPAGIDNFCKNPKLLFDQSIHDYLGESGPTSIRLKGTKSSSSLPSDNLPDFGASLTAAIQNAKDQLSDKPDGLYMKSSRKATPTSTDPKSTGTRVNGSAKSPATSPMPFVPFGTKQAQPRFDGVDDNSKSTNTSTTSSYDGSPAQMGNYHHYHSGTQHHSLHPKDPNPYFQHAATFVSIGASPSESPIHTFSPQPMGSPVAGPPQRSPAATQTTGRSSPPAASVSSYAHFAGTSSNE</sequence>
<dbReference type="AlphaFoldDB" id="A0AAJ0B0S5"/>
<evidence type="ECO:0000313" key="3">
    <source>
        <dbReference type="Proteomes" id="UP001239445"/>
    </source>
</evidence>
<comment type="caution">
    <text evidence="2">The sequence shown here is derived from an EMBL/GenBank/DDBJ whole genome shotgun (WGS) entry which is preliminary data.</text>
</comment>
<feature type="compositionally biased region" description="Polar residues" evidence="1">
    <location>
        <begin position="128"/>
        <end position="152"/>
    </location>
</feature>
<name>A0AAJ0B0S5_9PEZI</name>
<accession>A0AAJ0B0S5</accession>